<evidence type="ECO:0000256" key="3">
    <source>
        <dbReference type="ARBA" id="ARBA00022840"/>
    </source>
</evidence>
<evidence type="ECO:0000256" key="4">
    <source>
        <dbReference type="ARBA" id="ARBA00022989"/>
    </source>
</evidence>
<dbReference type="InterPro" id="IPR003439">
    <property type="entry name" value="ABC_transporter-like_ATP-bd"/>
</dbReference>
<keyword evidence="5 7" id="KW-0472">Membrane</keyword>
<dbReference type="InterPro" id="IPR036640">
    <property type="entry name" value="ABC1_TM_sf"/>
</dbReference>
<proteinExistence type="predicted"/>
<dbReference type="PANTHER" id="PTHR24223">
    <property type="entry name" value="ATP-BINDING CASSETTE SUB-FAMILY C"/>
    <property type="match status" value="1"/>
</dbReference>
<feature type="region of interest" description="Disordered" evidence="6">
    <location>
        <begin position="107"/>
        <end position="128"/>
    </location>
</feature>
<dbReference type="AlphaFoldDB" id="A0A6I9MIF3"/>
<evidence type="ECO:0000256" key="2">
    <source>
        <dbReference type="ARBA" id="ARBA00022741"/>
    </source>
</evidence>
<dbReference type="InterPro" id="IPR050173">
    <property type="entry name" value="ABC_transporter_C-like"/>
</dbReference>
<dbReference type="GO" id="GO:0042626">
    <property type="term" value="F:ATPase-coupled transmembrane transporter activity"/>
    <property type="evidence" value="ECO:0007669"/>
    <property type="project" value="TreeGrafter"/>
</dbReference>
<evidence type="ECO:0000256" key="7">
    <source>
        <dbReference type="SAM" id="Phobius"/>
    </source>
</evidence>
<organism evidence="9 10">
    <name type="scientific">Notothenia coriiceps</name>
    <name type="common">black rockcod</name>
    <dbReference type="NCBI Taxonomy" id="8208"/>
    <lineage>
        <taxon>Eukaryota</taxon>
        <taxon>Metazoa</taxon>
        <taxon>Chordata</taxon>
        <taxon>Craniata</taxon>
        <taxon>Vertebrata</taxon>
        <taxon>Euteleostomi</taxon>
        <taxon>Actinopterygii</taxon>
        <taxon>Neopterygii</taxon>
        <taxon>Teleostei</taxon>
        <taxon>Neoteleostei</taxon>
        <taxon>Acanthomorphata</taxon>
        <taxon>Eupercaria</taxon>
        <taxon>Perciformes</taxon>
        <taxon>Notothenioidei</taxon>
        <taxon>Nototheniidae</taxon>
        <taxon>Notothenia</taxon>
    </lineage>
</organism>
<dbReference type="Gene3D" id="1.20.1560.10">
    <property type="entry name" value="ABC transporter type 1, transmembrane domain"/>
    <property type="match status" value="1"/>
</dbReference>
<evidence type="ECO:0000259" key="8">
    <source>
        <dbReference type="Pfam" id="PF00005"/>
    </source>
</evidence>
<accession>A0A6I9MIF3</accession>
<evidence type="ECO:0000256" key="5">
    <source>
        <dbReference type="ARBA" id="ARBA00023136"/>
    </source>
</evidence>
<name>A0A6I9MIF3_9TELE</name>
<dbReference type="GeneID" id="104940941"/>
<evidence type="ECO:0000256" key="6">
    <source>
        <dbReference type="SAM" id="MobiDB-lite"/>
    </source>
</evidence>
<dbReference type="SUPFAM" id="SSF52540">
    <property type="entry name" value="P-loop containing nucleoside triphosphate hydrolases"/>
    <property type="match status" value="1"/>
</dbReference>
<dbReference type="GO" id="GO:0016887">
    <property type="term" value="F:ATP hydrolysis activity"/>
    <property type="evidence" value="ECO:0007669"/>
    <property type="project" value="InterPro"/>
</dbReference>
<evidence type="ECO:0000313" key="9">
    <source>
        <dbReference type="Proteomes" id="UP000504611"/>
    </source>
</evidence>
<evidence type="ECO:0000256" key="1">
    <source>
        <dbReference type="ARBA" id="ARBA00022692"/>
    </source>
</evidence>
<dbReference type="PANTHER" id="PTHR24223:SF187">
    <property type="entry name" value="ATP-BINDING CASSETTE SUB-FAMILY C MEMBER 8"/>
    <property type="match status" value="1"/>
</dbReference>
<feature type="domain" description="ABC transporter" evidence="8">
    <location>
        <begin position="154"/>
        <end position="201"/>
    </location>
</feature>
<dbReference type="Proteomes" id="UP000504611">
    <property type="component" value="Unplaced"/>
</dbReference>
<gene>
    <name evidence="10" type="primary">LOC104940941</name>
</gene>
<protein>
    <submittedName>
        <fullName evidence="10">ATP-binding cassette sub-family C member 8-like</fullName>
    </submittedName>
</protein>
<dbReference type="SUPFAM" id="SSF90123">
    <property type="entry name" value="ABC transporter transmembrane region"/>
    <property type="match status" value="1"/>
</dbReference>
<dbReference type="GO" id="GO:0016020">
    <property type="term" value="C:membrane"/>
    <property type="evidence" value="ECO:0007669"/>
    <property type="project" value="InterPro"/>
</dbReference>
<sequence length="274" mass="29821">MNAAIPIAAVLTTFVVHVHLSDDADLSPAVAFASLSLFHILVTPLFLLSSVVRSTVKALVSVQKLSEFFSCDEIGEEQEPRAMLTSGSSNHNQNRYQAVPLKVVNRKRPPRDDWNNYSSQGDHEGDGPYQDMDQDICIKIISGYFTWTDGPPTLSNVDVKIPFGKLTMIVGQVGSGKSSLLLAALGEMQRVSGAVYWNRALQMILEEREPFDDDVEPPIASGITLNTCQVQKSPGHAEPDGDGCDISHTLTFICHRIICATGDEEGDGQNNCGM</sequence>
<dbReference type="GO" id="GO:0005524">
    <property type="term" value="F:ATP binding"/>
    <property type="evidence" value="ECO:0007669"/>
    <property type="project" value="UniProtKB-KW"/>
</dbReference>
<keyword evidence="4 7" id="KW-1133">Transmembrane helix</keyword>
<dbReference type="RefSeq" id="XP_010764262.1">
    <property type="nucleotide sequence ID" value="XM_010765960.1"/>
</dbReference>
<dbReference type="InterPro" id="IPR027417">
    <property type="entry name" value="P-loop_NTPase"/>
</dbReference>
<keyword evidence="2" id="KW-0547">Nucleotide-binding</keyword>
<keyword evidence="3" id="KW-0067">ATP-binding</keyword>
<reference evidence="10" key="1">
    <citation type="submission" date="2025-08" db="UniProtKB">
        <authorList>
            <consortium name="RefSeq"/>
        </authorList>
    </citation>
    <scope>IDENTIFICATION</scope>
    <source>
        <tissue evidence="10">Muscle</tissue>
    </source>
</reference>
<dbReference type="OrthoDB" id="8924417at2759"/>
<dbReference type="Gene3D" id="3.40.50.300">
    <property type="entry name" value="P-loop containing nucleotide triphosphate hydrolases"/>
    <property type="match status" value="1"/>
</dbReference>
<dbReference type="Pfam" id="PF00005">
    <property type="entry name" value="ABC_tran"/>
    <property type="match status" value="1"/>
</dbReference>
<evidence type="ECO:0000313" key="10">
    <source>
        <dbReference type="RefSeq" id="XP_010764262.1"/>
    </source>
</evidence>
<keyword evidence="1 7" id="KW-0812">Transmembrane</keyword>
<feature type="transmembrane region" description="Helical" evidence="7">
    <location>
        <begin position="30"/>
        <end position="48"/>
    </location>
</feature>
<dbReference type="KEGG" id="ncc:104940941"/>
<keyword evidence="9" id="KW-1185">Reference proteome</keyword>